<dbReference type="PANTHER" id="PTHR43072:SF23">
    <property type="entry name" value="UPF0039 PROTEIN C11D3.02C"/>
    <property type="match status" value="1"/>
</dbReference>
<dbReference type="Gene3D" id="3.40.630.30">
    <property type="match status" value="1"/>
</dbReference>
<organism evidence="3 4">
    <name type="scientific">Levilactobacillus suantsaii</name>
    <dbReference type="NCBI Taxonomy" id="2292255"/>
    <lineage>
        <taxon>Bacteria</taxon>
        <taxon>Bacillati</taxon>
        <taxon>Bacillota</taxon>
        <taxon>Bacilli</taxon>
        <taxon>Lactobacillales</taxon>
        <taxon>Lactobacillaceae</taxon>
        <taxon>Levilactobacillus</taxon>
    </lineage>
</organism>
<dbReference type="Pfam" id="PF00583">
    <property type="entry name" value="Acetyltransf_1"/>
    <property type="match status" value="1"/>
</dbReference>
<dbReference type="OrthoDB" id="9798006at2"/>
<dbReference type="EMBL" id="QXIL01000006">
    <property type="protein sequence ID" value="RXI79076.1"/>
    <property type="molecule type" value="Genomic_DNA"/>
</dbReference>
<dbReference type="PANTHER" id="PTHR43072">
    <property type="entry name" value="N-ACETYLTRANSFERASE"/>
    <property type="match status" value="1"/>
</dbReference>
<dbReference type="PROSITE" id="PS51186">
    <property type="entry name" value="GNAT"/>
    <property type="match status" value="1"/>
</dbReference>
<proteinExistence type="predicted"/>
<reference evidence="3 4" key="1">
    <citation type="submission" date="2018-08" db="EMBL/GenBank/DDBJ databases">
        <title>Lactobacillus suantsai sp. nov., isolated from traditional fermented suan-tsai in Taiwan.</title>
        <authorList>
            <person name="Huang C.-H."/>
        </authorList>
    </citation>
    <scope>NUCLEOTIDE SEQUENCE [LARGE SCALE GENOMIC DNA]</scope>
    <source>
        <strain evidence="3 4">BCRC 12945</strain>
    </source>
</reference>
<dbReference type="CDD" id="cd04301">
    <property type="entry name" value="NAT_SF"/>
    <property type="match status" value="1"/>
</dbReference>
<dbReference type="RefSeq" id="WP_129032029.1">
    <property type="nucleotide sequence ID" value="NZ_CP059603.1"/>
</dbReference>
<accession>A0A4Q0VKX9</accession>
<keyword evidence="2" id="KW-0012">Acyltransferase</keyword>
<dbReference type="InterPro" id="IPR000182">
    <property type="entry name" value="GNAT_dom"/>
</dbReference>
<keyword evidence="4" id="KW-1185">Reference proteome</keyword>
<sequence length="166" mass="18524">MDLTFKTAQRADLPRIVAIYNDSIPGRLATADTRPVQVADREAWFAAFDPASRPIWVVKVGQQIAGWVSLESFYGRPAYYQTAEISLYIDPAFHHQGLGQHALDFVTAQLPRLGLKTIVAYVFSHNAPSQGLFVKNGFAWWGHLPDVAVLDGQLRSLDILGRRFEA</sequence>
<evidence type="ECO:0000256" key="1">
    <source>
        <dbReference type="ARBA" id="ARBA00022679"/>
    </source>
</evidence>
<dbReference type="InterPro" id="IPR016181">
    <property type="entry name" value="Acyl_CoA_acyltransferase"/>
</dbReference>
<evidence type="ECO:0000313" key="3">
    <source>
        <dbReference type="EMBL" id="RXI79076.1"/>
    </source>
</evidence>
<keyword evidence="1 3" id="KW-0808">Transferase</keyword>
<comment type="caution">
    <text evidence="3">The sequence shown here is derived from an EMBL/GenBank/DDBJ whole genome shotgun (WGS) entry which is preliminary data.</text>
</comment>
<protein>
    <submittedName>
        <fullName evidence="3">N-acetyltransferase family protein</fullName>
    </submittedName>
</protein>
<evidence type="ECO:0000256" key="2">
    <source>
        <dbReference type="ARBA" id="ARBA00023315"/>
    </source>
</evidence>
<dbReference type="Proteomes" id="UP000290602">
    <property type="component" value="Unassembled WGS sequence"/>
</dbReference>
<gene>
    <name evidence="3" type="ORF">DXH47_04680</name>
</gene>
<evidence type="ECO:0000313" key="4">
    <source>
        <dbReference type="Proteomes" id="UP000290602"/>
    </source>
</evidence>
<dbReference type="SUPFAM" id="SSF55729">
    <property type="entry name" value="Acyl-CoA N-acyltransferases (Nat)"/>
    <property type="match status" value="1"/>
</dbReference>
<dbReference type="GO" id="GO:0016747">
    <property type="term" value="F:acyltransferase activity, transferring groups other than amino-acyl groups"/>
    <property type="evidence" value="ECO:0007669"/>
    <property type="project" value="InterPro"/>
</dbReference>
<name>A0A4Q0VKX9_9LACO</name>
<dbReference type="AlphaFoldDB" id="A0A4Q0VKX9"/>